<evidence type="ECO:0000259" key="2">
    <source>
        <dbReference type="Pfam" id="PF25852"/>
    </source>
</evidence>
<dbReference type="Pfam" id="PF25852">
    <property type="entry name" value="DUF6242_C"/>
    <property type="match status" value="1"/>
</dbReference>
<keyword evidence="4" id="KW-1185">Reference proteome</keyword>
<dbReference type="EMBL" id="JAUSUD010000036">
    <property type="protein sequence ID" value="MDQ0233348.1"/>
    <property type="molecule type" value="Genomic_DNA"/>
</dbReference>
<protein>
    <submittedName>
        <fullName evidence="3">Photosystem II stability/assembly factor-like uncharacterized protein</fullName>
    </submittedName>
</protein>
<dbReference type="Gene3D" id="2.130.10.10">
    <property type="entry name" value="YVTN repeat-like/Quinoprotein amine dehydrogenase"/>
    <property type="match status" value="1"/>
</dbReference>
<feature type="transmembrane region" description="Helical" evidence="1">
    <location>
        <begin position="6"/>
        <end position="23"/>
    </location>
</feature>
<proteinExistence type="predicted"/>
<evidence type="ECO:0000313" key="3">
    <source>
        <dbReference type="EMBL" id="MDQ0233348.1"/>
    </source>
</evidence>
<accession>A0ABT9ZM48</accession>
<gene>
    <name evidence="3" type="ORF">J2S19_004693</name>
</gene>
<organism evidence="3 4">
    <name type="scientific">Metabacillus malikii</name>
    <dbReference type="NCBI Taxonomy" id="1504265"/>
    <lineage>
        <taxon>Bacteria</taxon>
        <taxon>Bacillati</taxon>
        <taxon>Bacillota</taxon>
        <taxon>Bacilli</taxon>
        <taxon>Bacillales</taxon>
        <taxon>Bacillaceae</taxon>
        <taxon>Metabacillus</taxon>
    </lineage>
</organism>
<keyword evidence="1" id="KW-1133">Transmembrane helix</keyword>
<dbReference type="Proteomes" id="UP001234495">
    <property type="component" value="Unassembled WGS sequence"/>
</dbReference>
<reference evidence="3 4" key="1">
    <citation type="submission" date="2023-07" db="EMBL/GenBank/DDBJ databases">
        <title>Genomic Encyclopedia of Type Strains, Phase IV (KMG-IV): sequencing the most valuable type-strain genomes for metagenomic binning, comparative biology and taxonomic classification.</title>
        <authorList>
            <person name="Goeker M."/>
        </authorList>
    </citation>
    <scope>NUCLEOTIDE SEQUENCE [LARGE SCALE GENOMIC DNA]</scope>
    <source>
        <strain evidence="3 4">DSM 29005</strain>
    </source>
</reference>
<dbReference type="InterPro" id="IPR058667">
    <property type="entry name" value="DUF6242_C"/>
</dbReference>
<dbReference type="CDD" id="cd15482">
    <property type="entry name" value="Sialidase_non-viral"/>
    <property type="match status" value="1"/>
</dbReference>
<feature type="domain" description="DUF6242" evidence="2">
    <location>
        <begin position="44"/>
        <end position="250"/>
    </location>
</feature>
<sequence length="309" mass="35084">MQKLLILVSLMMIFSLFIINYYYENHQNLKKPRLQHSINEQSYTNKPNKSQTLNRATSDKISYSLQNNKLHITYDGGGEWKKVPIEKERLFAGEYNGNKEQLITGSYLLSENRVGFLYSIEKGNSTEVVFTSSVDKGKTWEDSMITDTFPFLRFRKIEFLNDQFGYAILSGDRTMSQEYSNAYTTHDGGATWNQATNTGVTRLLADGGFINEKTGFMSYGTINPVEPDLYVTEDGGNTWTKSIVNIPEKYDQIFVQAEIPFKDESQLSVLINQGPNGDYLGGKVKGKFTSVDNGKTWSFSTEVQPNETE</sequence>
<comment type="caution">
    <text evidence="3">The sequence shown here is derived from an EMBL/GenBank/DDBJ whole genome shotgun (WGS) entry which is preliminary data.</text>
</comment>
<evidence type="ECO:0000313" key="4">
    <source>
        <dbReference type="Proteomes" id="UP001234495"/>
    </source>
</evidence>
<dbReference type="InterPro" id="IPR015943">
    <property type="entry name" value="WD40/YVTN_repeat-like_dom_sf"/>
</dbReference>
<dbReference type="SUPFAM" id="SSF110296">
    <property type="entry name" value="Oligoxyloglucan reducing end-specific cellobiohydrolase"/>
    <property type="match status" value="1"/>
</dbReference>
<evidence type="ECO:0000256" key="1">
    <source>
        <dbReference type="SAM" id="Phobius"/>
    </source>
</evidence>
<keyword evidence="1" id="KW-0472">Membrane</keyword>
<dbReference type="RefSeq" id="WP_307346540.1">
    <property type="nucleotide sequence ID" value="NZ_JAUSUD010000036.1"/>
</dbReference>
<keyword evidence="1" id="KW-0812">Transmembrane</keyword>
<name>A0ABT9ZM48_9BACI</name>